<dbReference type="GO" id="GO:0003824">
    <property type="term" value="F:catalytic activity"/>
    <property type="evidence" value="ECO:0007669"/>
    <property type="project" value="InterPro"/>
</dbReference>
<gene>
    <name evidence="3" type="ORF">ESCO_001529</name>
</gene>
<dbReference type="Gene3D" id="3.30.559.30">
    <property type="entry name" value="Nonribosomal peptide synthetase, condensation domain"/>
    <property type="match status" value="1"/>
</dbReference>
<dbReference type="OrthoDB" id="416786at2759"/>
<dbReference type="SUPFAM" id="SSF52777">
    <property type="entry name" value="CoA-dependent acyltransferases"/>
    <property type="match status" value="1"/>
</dbReference>
<organism evidence="3 4">
    <name type="scientific">Escovopsis weberi</name>
    <dbReference type="NCBI Taxonomy" id="150374"/>
    <lineage>
        <taxon>Eukaryota</taxon>
        <taxon>Fungi</taxon>
        <taxon>Dikarya</taxon>
        <taxon>Ascomycota</taxon>
        <taxon>Pezizomycotina</taxon>
        <taxon>Sordariomycetes</taxon>
        <taxon>Hypocreomycetidae</taxon>
        <taxon>Hypocreales</taxon>
        <taxon>Hypocreaceae</taxon>
        <taxon>Escovopsis</taxon>
    </lineage>
</organism>
<comment type="caution">
    <text evidence="3">The sequence shown here is derived from an EMBL/GenBank/DDBJ whole genome shotgun (WGS) entry which is preliminary data.</text>
</comment>
<reference evidence="3 4" key="1">
    <citation type="submission" date="2015-07" db="EMBL/GenBank/DDBJ databases">
        <title>The genome of the fungus Escovopsis weberi, a specialized disease agent of ant agriculture.</title>
        <authorList>
            <person name="de Man T.J."/>
            <person name="Stajich J.E."/>
            <person name="Kubicek C.P."/>
            <person name="Chenthamara K."/>
            <person name="Atanasova L."/>
            <person name="Druzhinina I.S."/>
            <person name="Birnbaum S."/>
            <person name="Barribeau S.M."/>
            <person name="Teiling C."/>
            <person name="Suen G."/>
            <person name="Currie C."/>
            <person name="Gerardo N.M."/>
        </authorList>
    </citation>
    <scope>NUCLEOTIDE SEQUENCE [LARGE SCALE GENOMIC DNA]</scope>
</reference>
<protein>
    <recommendedName>
        <fullName evidence="2">Condensation domain-containing protein</fullName>
    </recommendedName>
</protein>
<dbReference type="AlphaFoldDB" id="A0A0M8N2F1"/>
<dbReference type="STRING" id="150374.A0A0M8N2F1"/>
<evidence type="ECO:0000313" key="3">
    <source>
        <dbReference type="EMBL" id="KOS21757.1"/>
    </source>
</evidence>
<accession>A0A0M8N2F1</accession>
<evidence type="ECO:0000259" key="2">
    <source>
        <dbReference type="Pfam" id="PF00668"/>
    </source>
</evidence>
<name>A0A0M8N2F1_ESCWE</name>
<proteinExistence type="predicted"/>
<dbReference type="InterPro" id="IPR001242">
    <property type="entry name" value="Condensation_dom"/>
</dbReference>
<feature type="region of interest" description="Disordered" evidence="1">
    <location>
        <begin position="220"/>
        <end position="246"/>
    </location>
</feature>
<feature type="domain" description="Condensation" evidence="2">
    <location>
        <begin position="14"/>
        <end position="199"/>
    </location>
</feature>
<evidence type="ECO:0000256" key="1">
    <source>
        <dbReference type="SAM" id="MobiDB-lite"/>
    </source>
</evidence>
<evidence type="ECO:0000313" key="4">
    <source>
        <dbReference type="Proteomes" id="UP000053831"/>
    </source>
</evidence>
<sequence>MMRRLLVILQEQGNKPATIQDIQQWSVLAKQPNEQRARQARKSFWMEYLREVRPASSGKHITPETGAEIGTTTRQARVSYLKRAAVGDLRGLRALTSRHGVSLQALFLAAYAKTLSAHGGGGDIVFGVYLASRLGAEDLPTTLPTLNLVPLRARAAAACRDARLADVAWQIQDDIHAIGSGARARVGLWEIAHWTGITVDSFVNFFNGIERLEEGGSGGVRATLAERGGDDEETEEEEEEEEEEDYRYSARAWERFRGPAIDVEAAVKDGALDVGVFGSRRRISDDAAAALVDDIVGYLSAAASEA</sequence>
<keyword evidence="4" id="KW-1185">Reference proteome</keyword>
<dbReference type="Pfam" id="PF00668">
    <property type="entry name" value="Condensation"/>
    <property type="match status" value="1"/>
</dbReference>
<dbReference type="EMBL" id="LGSR01000006">
    <property type="protein sequence ID" value="KOS21757.1"/>
    <property type="molecule type" value="Genomic_DNA"/>
</dbReference>
<dbReference type="Proteomes" id="UP000053831">
    <property type="component" value="Unassembled WGS sequence"/>
</dbReference>
<feature type="compositionally biased region" description="Acidic residues" evidence="1">
    <location>
        <begin position="229"/>
        <end position="245"/>
    </location>
</feature>